<dbReference type="Pfam" id="PF13365">
    <property type="entry name" value="Trypsin_2"/>
    <property type="match status" value="1"/>
</dbReference>
<evidence type="ECO:0000256" key="4">
    <source>
        <dbReference type="ARBA" id="ARBA00022825"/>
    </source>
</evidence>
<dbReference type="SUPFAM" id="SSF50494">
    <property type="entry name" value="Trypsin-like serine proteases"/>
    <property type="match status" value="1"/>
</dbReference>
<evidence type="ECO:0000256" key="1">
    <source>
        <dbReference type="ARBA" id="ARBA00022670"/>
    </source>
</evidence>
<sequence>MSNDKDLEGVDHEELLKVIRSRNKPQKENGSSTALTKEKNIAASDIPTLLKALKAKQKVIYGVDDRKDMYEVSEKKFLVDADSVVALFKEDKVLDNSNGTSTLITESFGISHNLCKESNVAFFDQPTGAFCTGFLVAPDIIATAGHCVTTSNVSSIKFLFGFREAIKGKPETVINNIEIYTGTEVIDIKNTPDAADWALIRLDRRVENHPVVKIRRSGKIPDGQSVHVIGHPSGLPAKFADGALVRENTQNEYFVANLDTFGGNSGSPVFNSDTHEVEGILVRGEADFETRGTCLIPLVCPTTGCQGEHCTRTTEFGHLLTKEDNPG</sequence>
<keyword evidence="3" id="KW-0378">Hydrolase</keyword>
<dbReference type="EMBL" id="FXUL01000004">
    <property type="protein sequence ID" value="SMP54369.1"/>
    <property type="molecule type" value="Genomic_DNA"/>
</dbReference>
<dbReference type="PANTHER" id="PTHR15462:SF8">
    <property type="entry name" value="SERINE PROTEASE"/>
    <property type="match status" value="1"/>
</dbReference>
<keyword evidence="4" id="KW-0720">Serine protease</keyword>
<accession>A0ABY1PZN6</accession>
<gene>
    <name evidence="5" type="ORF">SAMN06295970_1042</name>
</gene>
<dbReference type="PROSITE" id="PS00673">
    <property type="entry name" value="V8_SER"/>
    <property type="match status" value="1"/>
</dbReference>
<keyword evidence="1" id="KW-0645">Protease</keyword>
<comment type="caution">
    <text evidence="5">The sequence shown here is derived from an EMBL/GenBank/DDBJ whole genome shotgun (WGS) entry which is preliminary data.</text>
</comment>
<protein>
    <submittedName>
        <fullName evidence="5">Trypsin-like peptidase domain-containing protein</fullName>
    </submittedName>
</protein>
<evidence type="ECO:0000256" key="2">
    <source>
        <dbReference type="ARBA" id="ARBA00022729"/>
    </source>
</evidence>
<proteinExistence type="predicted"/>
<dbReference type="RefSeq" id="WP_283441581.1">
    <property type="nucleotide sequence ID" value="NZ_FXUL01000004.1"/>
</dbReference>
<dbReference type="PANTHER" id="PTHR15462">
    <property type="entry name" value="SERINE PROTEASE"/>
    <property type="match status" value="1"/>
</dbReference>
<evidence type="ECO:0000313" key="6">
    <source>
        <dbReference type="Proteomes" id="UP001158049"/>
    </source>
</evidence>
<dbReference type="InterPro" id="IPR009003">
    <property type="entry name" value="Peptidase_S1_PA"/>
</dbReference>
<dbReference type="Proteomes" id="UP001158049">
    <property type="component" value="Unassembled WGS sequence"/>
</dbReference>
<evidence type="ECO:0000313" key="5">
    <source>
        <dbReference type="EMBL" id="SMP54369.1"/>
    </source>
</evidence>
<dbReference type="Gene3D" id="2.40.10.10">
    <property type="entry name" value="Trypsin-like serine proteases"/>
    <property type="match status" value="2"/>
</dbReference>
<keyword evidence="2" id="KW-0732">Signal</keyword>
<keyword evidence="6" id="KW-1185">Reference proteome</keyword>
<organism evidence="5 6">
    <name type="scientific">Noviherbaspirillum suwonense</name>
    <dbReference type="NCBI Taxonomy" id="1224511"/>
    <lineage>
        <taxon>Bacteria</taxon>
        <taxon>Pseudomonadati</taxon>
        <taxon>Pseudomonadota</taxon>
        <taxon>Betaproteobacteria</taxon>
        <taxon>Burkholderiales</taxon>
        <taxon>Oxalobacteraceae</taxon>
        <taxon>Noviherbaspirillum</taxon>
    </lineage>
</organism>
<evidence type="ECO:0000256" key="3">
    <source>
        <dbReference type="ARBA" id="ARBA00022801"/>
    </source>
</evidence>
<name>A0ABY1PZN6_9BURK</name>
<reference evidence="5 6" key="1">
    <citation type="submission" date="2017-05" db="EMBL/GenBank/DDBJ databases">
        <authorList>
            <person name="Varghese N."/>
            <person name="Submissions S."/>
        </authorList>
    </citation>
    <scope>NUCLEOTIDE SEQUENCE [LARGE SCALE GENOMIC DNA]</scope>
    <source>
        <strain evidence="5 6">DSM 26001</strain>
    </source>
</reference>
<dbReference type="InterPro" id="IPR050966">
    <property type="entry name" value="Glutamyl_endopeptidase"/>
</dbReference>
<dbReference type="InterPro" id="IPR043504">
    <property type="entry name" value="Peptidase_S1_PA_chymotrypsin"/>
</dbReference>
<dbReference type="InterPro" id="IPR000126">
    <property type="entry name" value="V8_ser_AS"/>
</dbReference>